<feature type="binding site" evidence="6">
    <location>
        <position position="183"/>
    </location>
    <ligand>
        <name>S-adenosyl-L-methionine</name>
        <dbReference type="ChEBI" id="CHEBI:59789"/>
    </ligand>
</feature>
<dbReference type="InterPro" id="IPR049560">
    <property type="entry name" value="MeTrfase_RsmB-F_NOP2_cat"/>
</dbReference>
<dbReference type="InterPro" id="IPR002110">
    <property type="entry name" value="Ankyrin_rpt"/>
</dbReference>
<keyword evidence="5" id="KW-0040">ANK repeat</keyword>
<evidence type="ECO:0000256" key="6">
    <source>
        <dbReference type="PROSITE-ProRule" id="PRU01023"/>
    </source>
</evidence>
<keyword evidence="3 6" id="KW-0949">S-adenosyl-L-methionine</keyword>
<proteinExistence type="inferred from homology"/>
<dbReference type="InParanoid" id="A0A2R5GEH0"/>
<dbReference type="Proteomes" id="UP000241890">
    <property type="component" value="Unassembled WGS sequence"/>
</dbReference>
<dbReference type="SMART" id="SM00248">
    <property type="entry name" value="ANK"/>
    <property type="match status" value="7"/>
</dbReference>
<comment type="similarity">
    <text evidence="6">Belongs to the class I-like SAM-binding methyltransferase superfamily. RsmB/NOP family.</text>
</comment>
<dbReference type="InterPro" id="IPR036770">
    <property type="entry name" value="Ankyrin_rpt-contain_sf"/>
</dbReference>
<keyword evidence="1 6" id="KW-0489">Methyltransferase</keyword>
<comment type="caution">
    <text evidence="6">Lacks conserved residue(s) required for the propagation of feature annotation.</text>
</comment>
<keyword evidence="2 6" id="KW-0808">Transferase</keyword>
<evidence type="ECO:0000259" key="7">
    <source>
        <dbReference type="PROSITE" id="PS51686"/>
    </source>
</evidence>
<dbReference type="SUPFAM" id="SSF53335">
    <property type="entry name" value="S-adenosyl-L-methionine-dependent methyltransferases"/>
    <property type="match status" value="1"/>
</dbReference>
<dbReference type="PROSITE" id="PS50088">
    <property type="entry name" value="ANK_REPEAT"/>
    <property type="match status" value="4"/>
</dbReference>
<dbReference type="PROSITE" id="PS50297">
    <property type="entry name" value="ANK_REP_REGION"/>
    <property type="match status" value="3"/>
</dbReference>
<feature type="binding site" evidence="6">
    <location>
        <position position="286"/>
    </location>
    <ligand>
        <name>S-adenosyl-L-methionine</name>
        <dbReference type="ChEBI" id="CHEBI:59789"/>
    </ligand>
</feature>
<feature type="repeat" description="ANK" evidence="5">
    <location>
        <begin position="659"/>
        <end position="687"/>
    </location>
</feature>
<dbReference type="PROSITE" id="PS51686">
    <property type="entry name" value="SAM_MT_RSMB_NOP"/>
    <property type="match status" value="1"/>
</dbReference>
<feature type="repeat" description="ANK" evidence="5">
    <location>
        <begin position="692"/>
        <end position="724"/>
    </location>
</feature>
<dbReference type="OrthoDB" id="427002at2759"/>
<dbReference type="Gene3D" id="3.40.50.150">
    <property type="entry name" value="Vaccinia Virus protein VP39"/>
    <property type="match status" value="1"/>
</dbReference>
<gene>
    <name evidence="8" type="ORF">FCC1311_055442</name>
</gene>
<keyword evidence="4 6" id="KW-0694">RNA-binding</keyword>
<dbReference type="Pfam" id="PF12796">
    <property type="entry name" value="Ank_2"/>
    <property type="match status" value="2"/>
</dbReference>
<accession>A0A2R5GEH0</accession>
<dbReference type="PANTHER" id="PTHR24118">
    <property type="entry name" value="POTE ANKYRIN DOMAIN"/>
    <property type="match status" value="1"/>
</dbReference>
<dbReference type="InterPro" id="IPR029063">
    <property type="entry name" value="SAM-dependent_MTases_sf"/>
</dbReference>
<dbReference type="InterPro" id="IPR001678">
    <property type="entry name" value="MeTrfase_RsmB-F_NOP2_dom"/>
</dbReference>
<dbReference type="AlphaFoldDB" id="A0A2R5GEH0"/>
<feature type="repeat" description="ANK" evidence="5">
    <location>
        <begin position="725"/>
        <end position="753"/>
    </location>
</feature>
<keyword evidence="9" id="KW-1185">Reference proteome</keyword>
<reference evidence="8 9" key="1">
    <citation type="submission" date="2017-12" db="EMBL/GenBank/DDBJ databases">
        <title>Sequencing, de novo assembly and annotation of complete genome of a new Thraustochytrid species, strain FCC1311.</title>
        <authorList>
            <person name="Sedici K."/>
            <person name="Godart F."/>
            <person name="Aiese Cigliano R."/>
            <person name="Sanseverino W."/>
            <person name="Barakat M."/>
            <person name="Ortet P."/>
            <person name="Marechal E."/>
            <person name="Cagnac O."/>
            <person name="Amato A."/>
        </authorList>
    </citation>
    <scope>NUCLEOTIDE SEQUENCE [LARGE SCALE GENOMIC DNA]</scope>
</reference>
<dbReference type="GO" id="GO:0001510">
    <property type="term" value="P:RNA methylation"/>
    <property type="evidence" value="ECO:0007669"/>
    <property type="project" value="InterPro"/>
</dbReference>
<feature type="repeat" description="ANK" evidence="5">
    <location>
        <begin position="791"/>
        <end position="823"/>
    </location>
</feature>
<dbReference type="EMBL" id="BEYU01000056">
    <property type="protein sequence ID" value="GBG29322.1"/>
    <property type="molecule type" value="Genomic_DNA"/>
</dbReference>
<dbReference type="GO" id="GO:0008173">
    <property type="term" value="F:RNA methyltransferase activity"/>
    <property type="evidence" value="ECO:0007669"/>
    <property type="project" value="InterPro"/>
</dbReference>
<feature type="domain" description="SAM-dependent MTase RsmB/NOP-type" evidence="7">
    <location>
        <begin position="56"/>
        <end position="423"/>
    </location>
</feature>
<comment type="caution">
    <text evidence="8">The sequence shown here is derived from an EMBL/GenBank/DDBJ whole genome shotgun (WGS) entry which is preliminary data.</text>
</comment>
<dbReference type="PANTHER" id="PTHR24118:SF100">
    <property type="entry name" value="FYVE-TYPE DOMAIN-CONTAINING PROTEIN"/>
    <property type="match status" value="1"/>
</dbReference>
<evidence type="ECO:0000256" key="1">
    <source>
        <dbReference type="ARBA" id="ARBA00022603"/>
    </source>
</evidence>
<evidence type="ECO:0000256" key="5">
    <source>
        <dbReference type="PROSITE-ProRule" id="PRU00023"/>
    </source>
</evidence>
<dbReference type="PRINTS" id="PR02008">
    <property type="entry name" value="RCMTFAMILY"/>
</dbReference>
<dbReference type="SUPFAM" id="SSF48403">
    <property type="entry name" value="Ankyrin repeat"/>
    <property type="match status" value="1"/>
</dbReference>
<evidence type="ECO:0000256" key="2">
    <source>
        <dbReference type="ARBA" id="ARBA00022679"/>
    </source>
</evidence>
<sequence length="1009" mass="108469">MGAEATARAALRLPARFEEFLRVNGVDAGWYAAQVAAAETVPRHVWLSRRSAARWSWQGAKAASTSSLASGSAEHDAEELCETLRRKCASFLARIEGAEPVPWAGRWDLGEQVWALPPETLISKHPLYEAGVFMGVDAASVLAVDALDVREGQAVLDICCAPGAKLSIIADRLAHEGILVGVDACPERTSACAGLARRRWHFELRCQDGAKPIGSEGTLVWDSAADAVLFDTGSGARCEEIDVDNAGSKIVLQRPRKRFIKRLRERAAAMRAQVRLPEGYDRVLVDAQCSHEGSVRHILKHLAPSGTEAASGAWSPEALNDLYAGWLRDAQGLASLQRRLILNGFDSLRPGGRLVYSTCSFAEAQNEAIVEHLLRERPSARVVDPGVHPSVPSRISSRLAGSLLFDPAGSQTSGLFLSAVVKDTIPNDAVTSLLQTDHHDGVLAGPRPGLPCTADAAVVAAASGSDGMAAAIGLGERVYALVVVTCVVDTGHRLNRKSRPNGRARPNLLSSGFVEPPDDQNINAQATAGADGWQPLEPLFRRHLTIATVNGNAHNVRKYLRRSLQPLGVQTSTVLAIRALHKCCTVRGTERVARALICWLNVHFFGWNSTLIIPDDWLDAGLQGANASMLCEAVRHGAVETVSVLLDLVGAYPDHRMAGNCTSLIVAVYQGNEEIARLLLSAGANPNSNMLNGITPVAVAAFRGAIDCVRLLLEHGADLNVSAADGTTPLMWAIQANNEAMVSFLLESGANVNDCKVNGSSPIIVAVRHGCANLIPLLGTYQGDPNLVLSNGATALVLACANGDTRAVENLLALNADTTLRLNSGAHALAYACHRGHFDIIVHIVAHVVTVSSSDLDRLLMIATVKRHNLIKRWLVHFREHGSFNELHFACSLGNSRRAFALLSSHGRFSAKDRLALPNIATPHICSLVAHAFQPFSLAAAELWPDDFNRTVADVLAISSGPIVPRKRVHGEGGIQMRDIYLLIFSFCDRDWFHPQECEAANIPCTNKE</sequence>
<dbReference type="GO" id="GO:0003723">
    <property type="term" value="F:RNA binding"/>
    <property type="evidence" value="ECO:0007669"/>
    <property type="project" value="UniProtKB-UniRule"/>
</dbReference>
<feature type="active site" description="Nucleophile" evidence="6">
    <location>
        <position position="359"/>
    </location>
</feature>
<organism evidence="8 9">
    <name type="scientific">Hondaea fermentalgiana</name>
    <dbReference type="NCBI Taxonomy" id="2315210"/>
    <lineage>
        <taxon>Eukaryota</taxon>
        <taxon>Sar</taxon>
        <taxon>Stramenopiles</taxon>
        <taxon>Bigyra</taxon>
        <taxon>Labyrinthulomycetes</taxon>
        <taxon>Thraustochytrida</taxon>
        <taxon>Thraustochytriidae</taxon>
        <taxon>Hondaea</taxon>
    </lineage>
</organism>
<name>A0A2R5GEH0_9STRA</name>
<evidence type="ECO:0000256" key="4">
    <source>
        <dbReference type="ARBA" id="ARBA00022884"/>
    </source>
</evidence>
<evidence type="ECO:0000313" key="8">
    <source>
        <dbReference type="EMBL" id="GBG29322.1"/>
    </source>
</evidence>
<feature type="binding site" evidence="6">
    <location>
        <position position="208"/>
    </location>
    <ligand>
        <name>S-adenosyl-L-methionine</name>
        <dbReference type="ChEBI" id="CHEBI:59789"/>
    </ligand>
</feature>
<evidence type="ECO:0000313" key="9">
    <source>
        <dbReference type="Proteomes" id="UP000241890"/>
    </source>
</evidence>
<evidence type="ECO:0000256" key="3">
    <source>
        <dbReference type="ARBA" id="ARBA00022691"/>
    </source>
</evidence>
<dbReference type="Pfam" id="PF01189">
    <property type="entry name" value="Methyltr_RsmB-F"/>
    <property type="match status" value="2"/>
</dbReference>
<dbReference type="Gene3D" id="1.25.40.20">
    <property type="entry name" value="Ankyrin repeat-containing domain"/>
    <property type="match status" value="2"/>
</dbReference>
<protein>
    <submittedName>
        <fullName evidence="8">Ankyrin repeat domain-containing protein 17</fullName>
    </submittedName>
</protein>
<dbReference type="InterPro" id="IPR023267">
    <property type="entry name" value="RCMT"/>
</dbReference>